<evidence type="ECO:0000313" key="3">
    <source>
        <dbReference type="Proteomes" id="UP000052978"/>
    </source>
</evidence>
<name>S7NUF1_MYOBR</name>
<gene>
    <name evidence="2" type="ORF">D623_10000155</name>
</gene>
<evidence type="ECO:0000313" key="2">
    <source>
        <dbReference type="EMBL" id="EPQ20596.1"/>
    </source>
</evidence>
<organism evidence="2 3">
    <name type="scientific">Myotis brandtii</name>
    <name type="common">Brandt's bat</name>
    <dbReference type="NCBI Taxonomy" id="109478"/>
    <lineage>
        <taxon>Eukaryota</taxon>
        <taxon>Metazoa</taxon>
        <taxon>Chordata</taxon>
        <taxon>Craniata</taxon>
        <taxon>Vertebrata</taxon>
        <taxon>Euteleostomi</taxon>
        <taxon>Mammalia</taxon>
        <taxon>Eutheria</taxon>
        <taxon>Laurasiatheria</taxon>
        <taxon>Chiroptera</taxon>
        <taxon>Yangochiroptera</taxon>
        <taxon>Vespertilionidae</taxon>
        <taxon>Myotis</taxon>
    </lineage>
</organism>
<dbReference type="FunFam" id="1.20.5.930:FF:000004">
    <property type="entry name" value="Integrin subunit alpha M"/>
    <property type="match status" value="1"/>
</dbReference>
<dbReference type="GO" id="GO:0007229">
    <property type="term" value="P:integrin-mediated signaling pathway"/>
    <property type="evidence" value="ECO:0007669"/>
    <property type="project" value="UniProtKB-KW"/>
</dbReference>
<accession>S7NUF1</accession>
<keyword evidence="1" id="KW-0472">Membrane</keyword>
<reference evidence="2 3" key="1">
    <citation type="journal article" date="2013" name="Nat. Commun.">
        <title>Genome analysis reveals insights into physiology and longevity of the Brandt's bat Myotis brandtii.</title>
        <authorList>
            <person name="Seim I."/>
            <person name="Fang X."/>
            <person name="Xiong Z."/>
            <person name="Lobanov A.V."/>
            <person name="Huang Z."/>
            <person name="Ma S."/>
            <person name="Feng Y."/>
            <person name="Turanov A.A."/>
            <person name="Zhu Y."/>
            <person name="Lenz T.L."/>
            <person name="Gerashchenko M.V."/>
            <person name="Fan D."/>
            <person name="Hee Yim S."/>
            <person name="Yao X."/>
            <person name="Jordan D."/>
            <person name="Xiong Y."/>
            <person name="Ma Y."/>
            <person name="Lyapunov A.N."/>
            <person name="Chen G."/>
            <person name="Kulakova O.I."/>
            <person name="Sun Y."/>
            <person name="Lee S.G."/>
            <person name="Bronson R.T."/>
            <person name="Moskalev A.A."/>
            <person name="Sunyaev S.R."/>
            <person name="Zhang G."/>
            <person name="Krogh A."/>
            <person name="Wang J."/>
            <person name="Gladyshev V.N."/>
        </authorList>
    </citation>
    <scope>NUCLEOTIDE SEQUENCE [LARGE SCALE GENOMIC DNA]</scope>
</reference>
<protein>
    <submittedName>
        <fullName evidence="2">Integrin alpha-D</fullName>
    </submittedName>
</protein>
<dbReference type="PROSITE" id="PS00242">
    <property type="entry name" value="INTEGRIN_ALPHA"/>
    <property type="match status" value="1"/>
</dbReference>
<dbReference type="InterPro" id="IPR018184">
    <property type="entry name" value="Integrin_alpha_C_CS"/>
</dbReference>
<proteinExistence type="predicted"/>
<dbReference type="EMBL" id="KE274408">
    <property type="protein sequence ID" value="EPQ20596.1"/>
    <property type="molecule type" value="Genomic_DNA"/>
</dbReference>
<dbReference type="Proteomes" id="UP000052978">
    <property type="component" value="Unassembled WGS sequence"/>
</dbReference>
<feature type="transmembrane region" description="Helical" evidence="1">
    <location>
        <begin position="16"/>
        <end position="40"/>
    </location>
</feature>
<sequence length="69" mass="7714">MEMVLEEYEVYDPLPLVVSSCVGGLLLLALITATLFKLGFFKRRYKEMMNDKPEDAAMFGGEAPNLPLS</sequence>
<keyword evidence="1" id="KW-0812">Transmembrane</keyword>
<evidence type="ECO:0000256" key="1">
    <source>
        <dbReference type="SAM" id="Phobius"/>
    </source>
</evidence>
<keyword evidence="2" id="KW-0401">Integrin</keyword>
<keyword evidence="3" id="KW-1185">Reference proteome</keyword>
<dbReference type="AlphaFoldDB" id="S7NUF1"/>
<dbReference type="Gene3D" id="1.20.5.930">
    <property type="entry name" value="Bicelle-embedded integrin alpha(iib) transmembrane segment"/>
    <property type="match status" value="1"/>
</dbReference>
<keyword evidence="1" id="KW-1133">Transmembrane helix</keyword>
<dbReference type="Pfam" id="PF00357">
    <property type="entry name" value="Integrin_alpha"/>
    <property type="match status" value="1"/>
</dbReference>